<evidence type="ECO:0000256" key="6">
    <source>
        <dbReference type="SAM" id="MobiDB-lite"/>
    </source>
</evidence>
<feature type="domain" description="EF-hand" evidence="7">
    <location>
        <begin position="449"/>
        <end position="484"/>
    </location>
</feature>
<dbReference type="SUPFAM" id="SSF47473">
    <property type="entry name" value="EF-hand"/>
    <property type="match status" value="2"/>
</dbReference>
<comment type="subcellular location">
    <subcellularLocation>
        <location evidence="1">Membrane</location>
    </subcellularLocation>
</comment>
<dbReference type="RefSeq" id="XP_035827399.1">
    <property type="nucleotide sequence ID" value="XM_035971506.1"/>
</dbReference>
<evidence type="ECO:0000256" key="2">
    <source>
        <dbReference type="ARBA" id="ARBA00022723"/>
    </source>
</evidence>
<keyword evidence="3" id="KW-0677">Repeat</keyword>
<dbReference type="PANTHER" id="PTHR46819:SF1">
    <property type="entry name" value="EF-HAND CALCIUM-BINDING DOMAIN-CONTAINING PROTEIN 7"/>
    <property type="match status" value="1"/>
</dbReference>
<gene>
    <name evidence="9" type="primary">LOC101847892</name>
</gene>
<evidence type="ECO:0000256" key="5">
    <source>
        <dbReference type="ARBA" id="ARBA00023136"/>
    </source>
</evidence>
<feature type="compositionally biased region" description="Polar residues" evidence="6">
    <location>
        <begin position="207"/>
        <end position="247"/>
    </location>
</feature>
<evidence type="ECO:0000259" key="7">
    <source>
        <dbReference type="PROSITE" id="PS50222"/>
    </source>
</evidence>
<dbReference type="CDD" id="cd00051">
    <property type="entry name" value="EFh"/>
    <property type="match status" value="1"/>
</dbReference>
<dbReference type="Proteomes" id="UP000694888">
    <property type="component" value="Unplaced"/>
</dbReference>
<evidence type="ECO:0000256" key="1">
    <source>
        <dbReference type="ARBA" id="ARBA00004370"/>
    </source>
</evidence>
<reference evidence="9" key="1">
    <citation type="submission" date="2025-08" db="UniProtKB">
        <authorList>
            <consortium name="RefSeq"/>
        </authorList>
    </citation>
    <scope>IDENTIFICATION</scope>
</reference>
<dbReference type="Gene3D" id="1.10.238.10">
    <property type="entry name" value="EF-hand"/>
    <property type="match status" value="2"/>
</dbReference>
<feature type="compositionally biased region" description="Basic and acidic residues" evidence="6">
    <location>
        <begin position="193"/>
        <end position="206"/>
    </location>
</feature>
<keyword evidence="8" id="KW-1185">Reference proteome</keyword>
<keyword evidence="5" id="KW-0472">Membrane</keyword>
<dbReference type="InterPro" id="IPR002048">
    <property type="entry name" value="EF_hand_dom"/>
</dbReference>
<feature type="compositionally biased region" description="Basic and acidic residues" evidence="6">
    <location>
        <begin position="293"/>
        <end position="302"/>
    </location>
</feature>
<dbReference type="PROSITE" id="PS50222">
    <property type="entry name" value="EF_HAND_2"/>
    <property type="match status" value="3"/>
</dbReference>
<dbReference type="InterPro" id="IPR018247">
    <property type="entry name" value="EF_Hand_1_Ca_BS"/>
</dbReference>
<dbReference type="InterPro" id="IPR052266">
    <property type="entry name" value="Miro-EF-hand_domain"/>
</dbReference>
<feature type="compositionally biased region" description="Polar residues" evidence="6">
    <location>
        <begin position="263"/>
        <end position="284"/>
    </location>
</feature>
<name>A0ABM1VYA6_APLCA</name>
<feature type="domain" description="EF-hand" evidence="7">
    <location>
        <begin position="130"/>
        <end position="165"/>
    </location>
</feature>
<keyword evidence="2" id="KW-0479">Metal-binding</keyword>
<evidence type="ECO:0000256" key="3">
    <source>
        <dbReference type="ARBA" id="ARBA00022737"/>
    </source>
</evidence>
<evidence type="ECO:0000256" key="4">
    <source>
        <dbReference type="ARBA" id="ARBA00022837"/>
    </source>
</evidence>
<sequence>MSSQRRSSRPSSAASRTSMSAQSDVETKLECRAAFLGRYDDIRDEIDSKDDLMTLLQQTGRNPSSRVISKYWTRNTESLTFDDFVDICRREPVTSEDELMRAFRKIDVNGDGYISLDELFKVMTTKGEKMSRSEVKAMIDEVDENKDGRLDYKEGNKFFYTEFSHMVISTAEDYKKMSIRMMEKKEKRKLKKKDGEVTPRRERDDTSLGSQLSVRSSASDKLTSPRQRSSLTHPEMNAQNRKSSRQSVAAEVFHNAGRRPSKHSITSEAANVSLPRSESRQSLLSHDMDDEDLSKGRRESRPRSAGRAGRGQEPNNIRDWTGVSSKGAFFLDDESGMVTHSYSLVLSEDTEVWITIQPLRIGESGESLDGTVIDTALFVLNADDNSLVAFTENRDSKGKYSLRCSLSMGTYTLIPFTTGCRLKPRRDTSTKDAKLITKDKEGKIALTRAFRKALEEIFEMADLDGNGLLSRDEFNWYNLRTSGEEIADDEWQVVEDNIDLEKGEITRTGFLRLNEMEADDNEGDTEDLWITLNGMGFNKSLILDEACPFLLRVYAEACDDPELTVTGLDANKEKINEAVCELAISKGEPSKVRGMKDLTMYTYSNDHRAMIVVDNKSKTRVKIELDCSKRRGLVSHTGSLVAAVTASPQTAVVGHHILPLDDRGDFSVVCEESILK</sequence>
<dbReference type="PANTHER" id="PTHR46819">
    <property type="entry name" value="EF-HAND CALCIUM-BINDING DOMAIN-CONTAINING PROTEIN 7"/>
    <property type="match status" value="1"/>
</dbReference>
<evidence type="ECO:0000313" key="8">
    <source>
        <dbReference type="Proteomes" id="UP000694888"/>
    </source>
</evidence>
<dbReference type="GeneID" id="101847892"/>
<organism evidence="8 9">
    <name type="scientific">Aplysia californica</name>
    <name type="common">California sea hare</name>
    <dbReference type="NCBI Taxonomy" id="6500"/>
    <lineage>
        <taxon>Eukaryota</taxon>
        <taxon>Metazoa</taxon>
        <taxon>Spiralia</taxon>
        <taxon>Lophotrochozoa</taxon>
        <taxon>Mollusca</taxon>
        <taxon>Gastropoda</taxon>
        <taxon>Heterobranchia</taxon>
        <taxon>Euthyneura</taxon>
        <taxon>Tectipleura</taxon>
        <taxon>Aplysiida</taxon>
        <taxon>Aplysioidea</taxon>
        <taxon>Aplysiidae</taxon>
        <taxon>Aplysia</taxon>
    </lineage>
</organism>
<feature type="compositionally biased region" description="Low complexity" evidence="6">
    <location>
        <begin position="1"/>
        <end position="23"/>
    </location>
</feature>
<accession>A0ABM1VYA6</accession>
<feature type="region of interest" description="Disordered" evidence="6">
    <location>
        <begin position="185"/>
        <end position="320"/>
    </location>
</feature>
<dbReference type="Pfam" id="PF13499">
    <property type="entry name" value="EF-hand_7"/>
    <property type="match status" value="1"/>
</dbReference>
<evidence type="ECO:0000313" key="9">
    <source>
        <dbReference type="RefSeq" id="XP_035827399.1"/>
    </source>
</evidence>
<dbReference type="InterPro" id="IPR011992">
    <property type="entry name" value="EF-hand-dom_pair"/>
</dbReference>
<protein>
    <submittedName>
        <fullName evidence="9">EF-hand calcium-binding domain-containing protein 7 isoform X1</fullName>
    </submittedName>
</protein>
<feature type="region of interest" description="Disordered" evidence="6">
    <location>
        <begin position="1"/>
        <end position="24"/>
    </location>
</feature>
<keyword evidence="4" id="KW-0106">Calcium</keyword>
<proteinExistence type="predicted"/>
<dbReference type="SMART" id="SM00054">
    <property type="entry name" value="EFh"/>
    <property type="match status" value="3"/>
</dbReference>
<feature type="domain" description="EF-hand" evidence="7">
    <location>
        <begin position="94"/>
        <end position="129"/>
    </location>
</feature>
<dbReference type="PROSITE" id="PS00018">
    <property type="entry name" value="EF_HAND_1"/>
    <property type="match status" value="2"/>
</dbReference>
<dbReference type="Pfam" id="PF13202">
    <property type="entry name" value="EF-hand_5"/>
    <property type="match status" value="1"/>
</dbReference>